<name>A0ABR9QEM9_9BACI</name>
<accession>A0ABR9QEM9</accession>
<organism evidence="1 2">
    <name type="scientific">Litchfieldia luteola</name>
    <dbReference type="NCBI Taxonomy" id="682179"/>
    <lineage>
        <taxon>Bacteria</taxon>
        <taxon>Bacillati</taxon>
        <taxon>Bacillota</taxon>
        <taxon>Bacilli</taxon>
        <taxon>Bacillales</taxon>
        <taxon>Bacillaceae</taxon>
        <taxon>Litchfieldia</taxon>
    </lineage>
</organism>
<comment type="caution">
    <text evidence="1">The sequence shown here is derived from an EMBL/GenBank/DDBJ whole genome shotgun (WGS) entry which is preliminary data.</text>
</comment>
<keyword evidence="2" id="KW-1185">Reference proteome</keyword>
<dbReference type="Proteomes" id="UP001516662">
    <property type="component" value="Unassembled WGS sequence"/>
</dbReference>
<reference evidence="1 2" key="1">
    <citation type="submission" date="2020-10" db="EMBL/GenBank/DDBJ databases">
        <title>Bacillus sp. HD4P25, an endophyte from a halophyte.</title>
        <authorList>
            <person name="Sun J.-Q."/>
        </authorList>
    </citation>
    <scope>NUCLEOTIDE SEQUENCE [LARGE SCALE GENOMIC DNA]</scope>
    <source>
        <strain evidence="1 2">YIM 93174</strain>
    </source>
</reference>
<protein>
    <submittedName>
        <fullName evidence="1">Uncharacterized protein</fullName>
    </submittedName>
</protein>
<gene>
    <name evidence="1" type="ORF">IMZ08_02650</name>
</gene>
<sequence>MVILKTLISLNLIINLTNLAVNNKVIVPSPKVITSAFTNIPVKDNWVTVPEGTKEITIFVEAQNTETVLFWLIPTGTETWWERKLIGYDINEDKSKKFDETQKYSLTWKIDEPFLHHHLVVEVVGMNRVTSGGNININTESIE</sequence>
<evidence type="ECO:0000313" key="1">
    <source>
        <dbReference type="EMBL" id="MBE4906956.1"/>
    </source>
</evidence>
<proteinExistence type="predicted"/>
<evidence type="ECO:0000313" key="2">
    <source>
        <dbReference type="Proteomes" id="UP001516662"/>
    </source>
</evidence>
<dbReference type="EMBL" id="JADCLJ010000007">
    <property type="protein sequence ID" value="MBE4906956.1"/>
    <property type="molecule type" value="Genomic_DNA"/>
</dbReference>
<dbReference type="RefSeq" id="WP_193534442.1">
    <property type="nucleotide sequence ID" value="NZ_JADCLJ010000007.1"/>
</dbReference>